<evidence type="ECO:0000256" key="2">
    <source>
        <dbReference type="ARBA" id="ARBA00008424"/>
    </source>
</evidence>
<comment type="similarity">
    <text evidence="2">Belongs to the histone H1/H5 family. HCT subfamily.</text>
</comment>
<keyword evidence="4" id="KW-1185">Reference proteome</keyword>
<accession>A0ABQ1M4G8</accession>
<dbReference type="Pfam" id="PF07432">
    <property type="entry name" value="Hc1"/>
    <property type="match status" value="1"/>
</dbReference>
<name>A0ABQ1M4G8_9SPHI</name>
<protein>
    <recommendedName>
        <fullName evidence="5">Histone H1</fullName>
    </recommendedName>
</protein>
<comment type="caution">
    <text evidence="3">The sequence shown here is derived from an EMBL/GenBank/DDBJ whole genome shotgun (WGS) entry which is preliminary data.</text>
</comment>
<comment type="function">
    <text evidence="1">Might have a role analogous to that of eukaryotic histone proteins.</text>
</comment>
<evidence type="ECO:0000256" key="1">
    <source>
        <dbReference type="ARBA" id="ARBA00002333"/>
    </source>
</evidence>
<evidence type="ECO:0000313" key="3">
    <source>
        <dbReference type="EMBL" id="GGC33519.1"/>
    </source>
</evidence>
<dbReference type="EMBL" id="BMIK01000009">
    <property type="protein sequence ID" value="GGC33519.1"/>
    <property type="molecule type" value="Genomic_DNA"/>
</dbReference>
<gene>
    <name evidence="3" type="ORF">GCM10011386_27040</name>
</gene>
<evidence type="ECO:0008006" key="5">
    <source>
        <dbReference type="Google" id="ProtNLM"/>
    </source>
</evidence>
<sequence length="59" mass="6526">MSKFTQLKELIASAEEDAAKFYDKANGAAGTRLRKALQEVKTLAQDIRNEVTSLKNKGK</sequence>
<evidence type="ECO:0000313" key="4">
    <source>
        <dbReference type="Proteomes" id="UP000597338"/>
    </source>
</evidence>
<proteinExistence type="inferred from homology"/>
<reference evidence="4" key="1">
    <citation type="journal article" date="2019" name="Int. J. Syst. Evol. Microbiol.">
        <title>The Global Catalogue of Microorganisms (GCM) 10K type strain sequencing project: providing services to taxonomists for standard genome sequencing and annotation.</title>
        <authorList>
            <consortium name="The Broad Institute Genomics Platform"/>
            <consortium name="The Broad Institute Genome Sequencing Center for Infectious Disease"/>
            <person name="Wu L."/>
            <person name="Ma J."/>
        </authorList>
    </citation>
    <scope>NUCLEOTIDE SEQUENCE [LARGE SCALE GENOMIC DNA]</scope>
    <source>
        <strain evidence="4">CGMCC 1.15342</strain>
    </source>
</reference>
<dbReference type="RefSeq" id="WP_188751570.1">
    <property type="nucleotide sequence ID" value="NZ_BMIK01000009.1"/>
</dbReference>
<dbReference type="Proteomes" id="UP000597338">
    <property type="component" value="Unassembled WGS sequence"/>
</dbReference>
<organism evidence="3 4">
    <name type="scientific">Parapedobacter defluvii</name>
    <dbReference type="NCBI Taxonomy" id="2045106"/>
    <lineage>
        <taxon>Bacteria</taxon>
        <taxon>Pseudomonadati</taxon>
        <taxon>Bacteroidota</taxon>
        <taxon>Sphingobacteriia</taxon>
        <taxon>Sphingobacteriales</taxon>
        <taxon>Sphingobacteriaceae</taxon>
        <taxon>Parapedobacter</taxon>
    </lineage>
</organism>
<dbReference type="InterPro" id="IPR010886">
    <property type="entry name" value="Hc1"/>
</dbReference>